<dbReference type="Gene3D" id="1.25.40.10">
    <property type="entry name" value="Tetratricopeptide repeat domain"/>
    <property type="match status" value="2"/>
</dbReference>
<dbReference type="GeneID" id="106811175"/>
<accession>A0ABM1EDD4</accession>
<protein>
    <submittedName>
        <fullName evidence="4">Tetratricopeptide repeat protein 23-like</fullName>
    </submittedName>
</protein>
<feature type="compositionally biased region" description="Basic and acidic residues" evidence="2">
    <location>
        <begin position="1"/>
        <end position="14"/>
    </location>
</feature>
<evidence type="ECO:0000256" key="2">
    <source>
        <dbReference type="SAM" id="MobiDB-lite"/>
    </source>
</evidence>
<keyword evidence="3" id="KW-1185">Reference proteome</keyword>
<dbReference type="SMART" id="SM00028">
    <property type="entry name" value="TPR"/>
    <property type="match status" value="3"/>
</dbReference>
<dbReference type="SUPFAM" id="SSF48452">
    <property type="entry name" value="TPR-like"/>
    <property type="match status" value="2"/>
</dbReference>
<feature type="compositionally biased region" description="Polar residues" evidence="2">
    <location>
        <begin position="15"/>
        <end position="38"/>
    </location>
</feature>
<evidence type="ECO:0000256" key="1">
    <source>
        <dbReference type="PROSITE-ProRule" id="PRU00339"/>
    </source>
</evidence>
<dbReference type="RefSeq" id="XP_014670205.1">
    <property type="nucleotide sequence ID" value="XM_014814719.1"/>
</dbReference>
<sequence length="462" mass="50818">MESGEKEANSDTRTESASSGTGSLQYPESMSPGESSASVDIGAAKTPGMSTKKSKRGRRSLQPATAPPDQLLLTAGEQAKMYMKNLQVDLAVREFVRCVALARLAYGDSHWRLAAAHGELGSAYLKLKEYADQAEQHSLIAREILLNSRAMQQCTEQDKCEVIAALINVYLTLGVAQVALTRLSEAEPNLLNAEKLATDIAKLPDVNGEQADTFAADTACALARLHVRQAKYEHATRYFIEAMEIMKEHTEGSGKDNEEWKKKLVNLHVELAQCQLNKSTAADCDRAVKNLYKAHELALSLYGDNAIEVAEVAHQMALAYTRTIGYDAEVLAEQWYGEALAIYETEMGGGSEKSLLIQDSLVKLYVRTNRHEEAQGLLKRTLAAKKAVFGDYSETVAEAYKLMGSIFLAQGQLRNALTLLQKCLQIEKLVFGNNHRKVISTHNTIQLIEKSPATAAKRPVKR</sequence>
<dbReference type="Proteomes" id="UP000695022">
    <property type="component" value="Unplaced"/>
</dbReference>
<proteinExistence type="predicted"/>
<feature type="repeat" description="TPR" evidence="1">
    <location>
        <begin position="397"/>
        <end position="430"/>
    </location>
</feature>
<keyword evidence="1" id="KW-0802">TPR repeat</keyword>
<organism evidence="3 4">
    <name type="scientific">Priapulus caudatus</name>
    <name type="common">Priapulid worm</name>
    <dbReference type="NCBI Taxonomy" id="37621"/>
    <lineage>
        <taxon>Eukaryota</taxon>
        <taxon>Metazoa</taxon>
        <taxon>Ecdysozoa</taxon>
        <taxon>Scalidophora</taxon>
        <taxon>Priapulida</taxon>
        <taxon>Priapulimorpha</taxon>
        <taxon>Priapulimorphida</taxon>
        <taxon>Priapulidae</taxon>
        <taxon>Priapulus</taxon>
    </lineage>
</organism>
<dbReference type="PANTHER" id="PTHR14485">
    <property type="entry name" value="TETRATRICOPEPTIDE REPEAT PROTEIN 23"/>
    <property type="match status" value="1"/>
</dbReference>
<dbReference type="InterPro" id="IPR019734">
    <property type="entry name" value="TPR_rpt"/>
</dbReference>
<dbReference type="Pfam" id="PF13374">
    <property type="entry name" value="TPR_10"/>
    <property type="match status" value="2"/>
</dbReference>
<gene>
    <name evidence="4" type="primary">LOC106811175</name>
</gene>
<dbReference type="InterPro" id="IPR042621">
    <property type="entry name" value="TTC23/TTC23L"/>
</dbReference>
<feature type="region of interest" description="Disordered" evidence="2">
    <location>
        <begin position="1"/>
        <end position="70"/>
    </location>
</feature>
<reference evidence="4" key="1">
    <citation type="submission" date="2025-08" db="UniProtKB">
        <authorList>
            <consortium name="RefSeq"/>
        </authorList>
    </citation>
    <scope>IDENTIFICATION</scope>
</reference>
<name>A0ABM1EDD4_PRICU</name>
<dbReference type="PROSITE" id="PS50005">
    <property type="entry name" value="TPR"/>
    <property type="match status" value="2"/>
</dbReference>
<feature type="repeat" description="TPR" evidence="1">
    <location>
        <begin position="216"/>
        <end position="249"/>
    </location>
</feature>
<evidence type="ECO:0000313" key="4">
    <source>
        <dbReference type="RefSeq" id="XP_014670205.1"/>
    </source>
</evidence>
<dbReference type="InterPro" id="IPR011990">
    <property type="entry name" value="TPR-like_helical_dom_sf"/>
</dbReference>
<dbReference type="PANTHER" id="PTHR14485:SF2">
    <property type="entry name" value="FUNGAL STAND N-TERMINAL GOODBYE DOMAIN-CONTAINING PROTEIN"/>
    <property type="match status" value="1"/>
</dbReference>
<evidence type="ECO:0000313" key="3">
    <source>
        <dbReference type="Proteomes" id="UP000695022"/>
    </source>
</evidence>